<dbReference type="PROSITE" id="PS50004">
    <property type="entry name" value="C2"/>
    <property type="match status" value="1"/>
</dbReference>
<feature type="region of interest" description="Disordered" evidence="1">
    <location>
        <begin position="339"/>
        <end position="364"/>
    </location>
</feature>
<dbReference type="Gene3D" id="2.60.40.150">
    <property type="entry name" value="C2 domain"/>
    <property type="match status" value="1"/>
</dbReference>
<accession>A0AAW1QPQ8</accession>
<evidence type="ECO:0000256" key="1">
    <source>
        <dbReference type="SAM" id="MobiDB-lite"/>
    </source>
</evidence>
<evidence type="ECO:0000259" key="2">
    <source>
        <dbReference type="PROSITE" id="PS50004"/>
    </source>
</evidence>
<dbReference type="SUPFAM" id="SSF49562">
    <property type="entry name" value="C2 domain (Calcium/lipid-binding domain, CaLB)"/>
    <property type="match status" value="1"/>
</dbReference>
<sequence>MASRLSKQCTISHICAVGLRDTDIIGKHSPLVKFQLGKQEVKTSVAPKAGTEVAWDSVLVLPSEADVDELVIMVYNHHLLRPDNLVGRATLPLSQLESGHGSTKVTLLDKAGKPAGELSFRVQHAGSGHLHTTSAHPEAVADPAAAYKVDEGSHRNHPPPSSQAGSAAGYTGAADTGAPHHGGGMIHDPEGYGLSKEEQGAKQGHVNHPEAVTGTAGYTRGGATLINPPPMHERRRPSPHGYGAEKVDDPIVGGDATTEGAKGSKFETAKLEAVGKTAGAVDAVEDKLQQKKNVLLEHREEVPLGEQPTFTERVREATFNTMSVIQDTAEQAKQMFLGKHAPDPAPTAAVGGDTQAAPTTRPEL</sequence>
<dbReference type="InterPro" id="IPR000008">
    <property type="entry name" value="C2_dom"/>
</dbReference>
<dbReference type="AlphaFoldDB" id="A0AAW1QPQ8"/>
<dbReference type="EMBL" id="JALJOR010000002">
    <property type="protein sequence ID" value="KAK9823473.1"/>
    <property type="molecule type" value="Genomic_DNA"/>
</dbReference>
<name>A0AAW1QPQ8_9CHLO</name>
<dbReference type="InterPro" id="IPR035892">
    <property type="entry name" value="C2_domain_sf"/>
</dbReference>
<dbReference type="SMART" id="SM00239">
    <property type="entry name" value="C2"/>
    <property type="match status" value="1"/>
</dbReference>
<reference evidence="3 4" key="1">
    <citation type="journal article" date="2024" name="Nat. Commun.">
        <title>Phylogenomics reveals the evolutionary origins of lichenization in chlorophyte algae.</title>
        <authorList>
            <person name="Puginier C."/>
            <person name="Libourel C."/>
            <person name="Otte J."/>
            <person name="Skaloud P."/>
            <person name="Haon M."/>
            <person name="Grisel S."/>
            <person name="Petersen M."/>
            <person name="Berrin J.G."/>
            <person name="Delaux P.M."/>
            <person name="Dal Grande F."/>
            <person name="Keller J."/>
        </authorList>
    </citation>
    <scope>NUCLEOTIDE SEQUENCE [LARGE SCALE GENOMIC DNA]</scope>
    <source>
        <strain evidence="3 4">SAG 2043</strain>
    </source>
</reference>
<dbReference type="CDD" id="cd00030">
    <property type="entry name" value="C2"/>
    <property type="match status" value="1"/>
</dbReference>
<feature type="region of interest" description="Disordered" evidence="1">
    <location>
        <begin position="148"/>
        <end position="250"/>
    </location>
</feature>
<keyword evidence="4" id="KW-1185">Reference proteome</keyword>
<feature type="compositionally biased region" description="Basic and acidic residues" evidence="1">
    <location>
        <begin position="187"/>
        <end position="200"/>
    </location>
</feature>
<gene>
    <name evidence="3" type="ORF">WJX72_002979</name>
</gene>
<dbReference type="PANTHER" id="PTHR47052">
    <property type="entry name" value="CONSERVED SERINE PROLINE-RICH PROTEIN (AFU_ORTHOLOGUE AFUA_2G01790)"/>
    <property type="match status" value="1"/>
</dbReference>
<protein>
    <recommendedName>
        <fullName evidence="2">C2 domain-containing protein</fullName>
    </recommendedName>
</protein>
<proteinExistence type="predicted"/>
<feature type="compositionally biased region" description="Low complexity" evidence="1">
    <location>
        <begin position="164"/>
        <end position="177"/>
    </location>
</feature>
<evidence type="ECO:0000313" key="3">
    <source>
        <dbReference type="EMBL" id="KAK9823473.1"/>
    </source>
</evidence>
<feature type="domain" description="C2" evidence="2">
    <location>
        <begin position="1"/>
        <end position="106"/>
    </location>
</feature>
<organism evidence="3 4">
    <name type="scientific">[Myrmecia] bisecta</name>
    <dbReference type="NCBI Taxonomy" id="41462"/>
    <lineage>
        <taxon>Eukaryota</taxon>
        <taxon>Viridiplantae</taxon>
        <taxon>Chlorophyta</taxon>
        <taxon>core chlorophytes</taxon>
        <taxon>Trebouxiophyceae</taxon>
        <taxon>Trebouxiales</taxon>
        <taxon>Trebouxiaceae</taxon>
        <taxon>Myrmecia</taxon>
    </lineage>
</organism>
<dbReference type="Proteomes" id="UP001489004">
    <property type="component" value="Unassembled WGS sequence"/>
</dbReference>
<evidence type="ECO:0000313" key="4">
    <source>
        <dbReference type="Proteomes" id="UP001489004"/>
    </source>
</evidence>
<feature type="compositionally biased region" description="Low complexity" evidence="1">
    <location>
        <begin position="211"/>
        <end position="224"/>
    </location>
</feature>
<comment type="caution">
    <text evidence="3">The sequence shown here is derived from an EMBL/GenBank/DDBJ whole genome shotgun (WGS) entry which is preliminary data.</text>
</comment>
<dbReference type="InterPro" id="IPR052981">
    <property type="entry name" value="Ingression_C2_domain"/>
</dbReference>
<dbReference type="Pfam" id="PF00168">
    <property type="entry name" value="C2"/>
    <property type="match status" value="1"/>
</dbReference>
<dbReference type="PANTHER" id="PTHR47052:SF3">
    <property type="entry name" value="INGRESSION PROTEIN 1"/>
    <property type="match status" value="1"/>
</dbReference>